<dbReference type="Proteomes" id="UP001190700">
    <property type="component" value="Unassembled WGS sequence"/>
</dbReference>
<accession>A0AAE0BFR0</accession>
<name>A0AAE0BFR0_9CHLO</name>
<dbReference type="EMBL" id="LGRX02035219">
    <property type="protein sequence ID" value="KAK3235796.1"/>
    <property type="molecule type" value="Genomic_DNA"/>
</dbReference>
<comment type="caution">
    <text evidence="1">The sequence shown here is derived from an EMBL/GenBank/DDBJ whole genome shotgun (WGS) entry which is preliminary data.</text>
</comment>
<dbReference type="SUPFAM" id="SSF48452">
    <property type="entry name" value="TPR-like"/>
    <property type="match status" value="1"/>
</dbReference>
<dbReference type="AlphaFoldDB" id="A0AAE0BFR0"/>
<dbReference type="InterPro" id="IPR011990">
    <property type="entry name" value="TPR-like_helical_dom_sf"/>
</dbReference>
<sequence length="371" mass="41782">MDSRVDNTVSLKKVREHLLSLGPRAITATKTLQCHLLVSSRGVSTVGLAFMDSHYTMDVEGSADLQEQLLLLKKQYSTVWPLVAFGDSDDFVQCTAFFRRPDLPTDENAGYIMYRTFEGTVGEGKLQFCNSARFGDDTDYVPTESEQKIFSRTLCISALSQSLETRNCKICDVVMEDALAALVSLRAHRATELAYTLAVKVQEGLNGGLATNASLTYQRMLGEHYEAQRDYTSAIVAYKALLRRLHHPPTVAAMTRLRYHNWNLNTDVAIAWEYLGLAYKRKGGETENAKRAYKMSIKVLESKPATPEVFNGIMSWYSKLYSLSASVGDTEGSRSWIYKMRERMIMEINATYGEAGVPQVSNQDFLEWEFN</sequence>
<dbReference type="EMBL" id="LGRX02030522">
    <property type="protein sequence ID" value="KAK3245574.1"/>
    <property type="molecule type" value="Genomic_DNA"/>
</dbReference>
<reference evidence="1" key="2">
    <citation type="submission" date="2023-06" db="EMBL/GenBank/DDBJ databases">
        <title>Long-read-based genome assembly of the green algal bacterivore Cymbomonas tetramitiformis.</title>
        <authorList>
            <person name="Gyaltshen Y."/>
            <person name="Rozenberg A."/>
            <person name="Paasch A."/>
            <person name="Burns J.A."/>
            <person name="Warring S."/>
            <person name="Larson R."/>
            <person name="Maurer-Alcala X."/>
            <person name="Dacks J."/>
            <person name="Kim E."/>
        </authorList>
    </citation>
    <scope>NUCLEOTIDE SEQUENCE</scope>
    <source>
        <strain evidence="1">PLY_AMNH</strain>
    </source>
</reference>
<evidence type="ECO:0000313" key="3">
    <source>
        <dbReference type="Proteomes" id="UP001190700"/>
    </source>
</evidence>
<reference evidence="1 3" key="1">
    <citation type="journal article" date="2015" name="Genome Biol. Evol.">
        <title>Comparative Genomics of a Bacterivorous Green Alga Reveals Evolutionary Causalities and Consequences of Phago-Mixotrophic Mode of Nutrition.</title>
        <authorList>
            <person name="Burns J.A."/>
            <person name="Paasch A."/>
            <person name="Narechania A."/>
            <person name="Kim E."/>
        </authorList>
    </citation>
    <scope>NUCLEOTIDE SEQUENCE [LARGE SCALE GENOMIC DNA]</scope>
    <source>
        <strain evidence="1">PLY_AMNH</strain>
    </source>
</reference>
<organism evidence="1 3">
    <name type="scientific">Cymbomonas tetramitiformis</name>
    <dbReference type="NCBI Taxonomy" id="36881"/>
    <lineage>
        <taxon>Eukaryota</taxon>
        <taxon>Viridiplantae</taxon>
        <taxon>Chlorophyta</taxon>
        <taxon>Pyramimonadophyceae</taxon>
        <taxon>Pyramimonadales</taxon>
        <taxon>Pyramimonadaceae</taxon>
        <taxon>Cymbomonas</taxon>
    </lineage>
</organism>
<evidence type="ECO:0000313" key="2">
    <source>
        <dbReference type="EMBL" id="KAK3245574.1"/>
    </source>
</evidence>
<protein>
    <submittedName>
        <fullName evidence="1">Uncharacterized protein</fullName>
    </submittedName>
</protein>
<gene>
    <name evidence="2" type="ORF">CYMTET_44863</name>
    <name evidence="1" type="ORF">CYMTET_54024</name>
</gene>
<proteinExistence type="predicted"/>
<keyword evidence="3" id="KW-1185">Reference proteome</keyword>
<evidence type="ECO:0000313" key="1">
    <source>
        <dbReference type="EMBL" id="KAK3235796.1"/>
    </source>
</evidence>
<dbReference type="Gene3D" id="1.25.40.10">
    <property type="entry name" value="Tetratricopeptide repeat domain"/>
    <property type="match status" value="1"/>
</dbReference>